<dbReference type="PATRIC" id="fig|309807.25.peg.919"/>
<dbReference type="eggNOG" id="ENOG50310MT">
    <property type="taxonomic scope" value="Bacteria"/>
</dbReference>
<dbReference type="EnsemblBacteria" id="ABC43617">
    <property type="protein sequence ID" value="ABC43617"/>
    <property type="gene ID" value="SRU_0889"/>
</dbReference>
<dbReference type="Proteomes" id="UP000008674">
    <property type="component" value="Chromosome"/>
</dbReference>
<gene>
    <name evidence="3" type="ordered locus">SRU_0889</name>
</gene>
<proteinExistence type="predicted"/>
<dbReference type="OrthoDB" id="1495574at2"/>
<dbReference type="AlphaFoldDB" id="Q2S458"/>
<dbReference type="InterPro" id="IPR025665">
    <property type="entry name" value="Beta-barrel_OMP_2"/>
</dbReference>
<sequence>MYPGRSGATLKNGRIIGGRAIACGARSGTTRDRRGAGGSGDPSGRRPVWRGGSRSVVRVGPLRADPCMRSVVCALVLMGLLAGGTASQAQDTRQYGFTIGVNRVTLQSPASDLGSYFAAVGGGVVRQPLYGPVSAQAELLISQKGTRVDREEGGAIDYGAGYLKLPLLLHLEAPSVQSVVVHGEAGGFGAVKLFERQTPGGDVNLPFDTGRSFYRRLDAGVVAGVGAALPIGGQRLNLTVRRVWGLRDAARDVTDQPFPEASFPAEGKTRAWSLMLRLGL</sequence>
<feature type="region of interest" description="Disordered" evidence="1">
    <location>
        <begin position="26"/>
        <end position="52"/>
    </location>
</feature>
<dbReference type="Pfam" id="PF13568">
    <property type="entry name" value="OMP_b-brl_2"/>
    <property type="match status" value="1"/>
</dbReference>
<dbReference type="STRING" id="309807.SRU_0889"/>
<dbReference type="HOGENOM" id="CLU_086671_0_0_10"/>
<reference evidence="3 4" key="1">
    <citation type="journal article" date="2005" name="Proc. Natl. Acad. Sci. U.S.A.">
        <title>The genome of Salinibacter ruber: convergence and gene exchange among hyperhalophilic bacteria and archaea.</title>
        <authorList>
            <person name="Mongodin E.F."/>
            <person name="Nelson K.E."/>
            <person name="Daugherty S."/>
            <person name="Deboy R.T."/>
            <person name="Wister J."/>
            <person name="Khouri H."/>
            <person name="Weidman J."/>
            <person name="Walsh D.A."/>
            <person name="Papke R.T."/>
            <person name="Sanchez Perez G."/>
            <person name="Sharma A.K."/>
            <person name="Nesbo C.L."/>
            <person name="MacLeod D."/>
            <person name="Bapteste E."/>
            <person name="Doolittle W.F."/>
            <person name="Charlebois R.L."/>
            <person name="Legault B."/>
            <person name="Rodriguez-Valera F."/>
        </authorList>
    </citation>
    <scope>NUCLEOTIDE SEQUENCE [LARGE SCALE GENOMIC DNA]</scope>
    <source>
        <strain evidence="4">DSM 13855 / CECT 5946 / M31</strain>
    </source>
</reference>
<evidence type="ECO:0000259" key="2">
    <source>
        <dbReference type="Pfam" id="PF13568"/>
    </source>
</evidence>
<name>Q2S458_SALRD</name>
<accession>Q2S458</accession>
<keyword evidence="4" id="KW-1185">Reference proteome</keyword>
<evidence type="ECO:0000256" key="1">
    <source>
        <dbReference type="SAM" id="MobiDB-lite"/>
    </source>
</evidence>
<dbReference type="KEGG" id="sru:SRU_0889"/>
<feature type="domain" description="Outer membrane protein beta-barrel" evidence="2">
    <location>
        <begin position="88"/>
        <end position="249"/>
    </location>
</feature>
<dbReference type="EMBL" id="CP000159">
    <property type="protein sequence ID" value="ABC43617.1"/>
    <property type="molecule type" value="Genomic_DNA"/>
</dbReference>
<organism evidence="3 4">
    <name type="scientific">Salinibacter ruber (strain DSM 13855 / M31)</name>
    <dbReference type="NCBI Taxonomy" id="309807"/>
    <lineage>
        <taxon>Bacteria</taxon>
        <taxon>Pseudomonadati</taxon>
        <taxon>Rhodothermota</taxon>
        <taxon>Rhodothermia</taxon>
        <taxon>Rhodothermales</taxon>
        <taxon>Salinibacteraceae</taxon>
        <taxon>Salinibacter</taxon>
    </lineage>
</organism>
<protein>
    <recommendedName>
        <fullName evidence="2">Outer membrane protein beta-barrel domain-containing protein</fullName>
    </recommendedName>
</protein>
<evidence type="ECO:0000313" key="4">
    <source>
        <dbReference type="Proteomes" id="UP000008674"/>
    </source>
</evidence>
<evidence type="ECO:0000313" key="3">
    <source>
        <dbReference type="EMBL" id="ABC43617.1"/>
    </source>
</evidence>